<dbReference type="RefSeq" id="WP_208289972.1">
    <property type="nucleotide sequence ID" value="NZ_CP074404.1"/>
</dbReference>
<dbReference type="SMART" id="SM01043">
    <property type="entry name" value="BTAD"/>
    <property type="match status" value="1"/>
</dbReference>
<dbReference type="Gene3D" id="1.25.40.10">
    <property type="entry name" value="Tetratricopeptide repeat domain"/>
    <property type="match status" value="1"/>
</dbReference>
<dbReference type="InterPro" id="IPR005158">
    <property type="entry name" value="BTAD"/>
</dbReference>
<evidence type="ECO:0000259" key="1">
    <source>
        <dbReference type="SMART" id="SM01043"/>
    </source>
</evidence>
<keyword evidence="3" id="KW-1185">Reference proteome</keyword>
<comment type="caution">
    <text evidence="2">The sequence shown here is derived from an EMBL/GenBank/DDBJ whole genome shotgun (WGS) entry which is preliminary data.</text>
</comment>
<sequence>MEFTGCGAATGCGAVAWLLFGVSVVVELDAGADLDDVLWNGTRINAGTRNAFIYRTRRHVGAQVLPVADKDGRYRLGDGATTDWHKFRRVLENEHPSDGGSEIDRLSDALDLVRDRPFRGISGAEYAWADYDIQRMTGAIAEAAAILARFQRDSGSEREALDTALHGMQVAPYSESLQGMALEAALATGGPEEAVRLRARFSALLGDLDPELAG</sequence>
<protein>
    <recommendedName>
        <fullName evidence="1">Bacterial transcriptional activator domain-containing protein</fullName>
    </recommendedName>
</protein>
<dbReference type="Proteomes" id="UP000678317">
    <property type="component" value="Unassembled WGS sequence"/>
</dbReference>
<accession>A0ABS3SIW3</accession>
<organism evidence="2 3">
    <name type="scientific">Cellulomonas fengjieae</name>
    <dbReference type="NCBI Taxonomy" id="2819978"/>
    <lineage>
        <taxon>Bacteria</taxon>
        <taxon>Bacillati</taxon>
        <taxon>Actinomycetota</taxon>
        <taxon>Actinomycetes</taxon>
        <taxon>Micrococcales</taxon>
        <taxon>Cellulomonadaceae</taxon>
        <taxon>Cellulomonas</taxon>
    </lineage>
</organism>
<dbReference type="Pfam" id="PF03704">
    <property type="entry name" value="BTAD"/>
    <property type="match status" value="1"/>
</dbReference>
<evidence type="ECO:0000313" key="3">
    <source>
        <dbReference type="Proteomes" id="UP000678317"/>
    </source>
</evidence>
<gene>
    <name evidence="2" type="ORF">J4035_13660</name>
</gene>
<feature type="domain" description="Bacterial transcriptional activator" evidence="1">
    <location>
        <begin position="82"/>
        <end position="213"/>
    </location>
</feature>
<reference evidence="2 3" key="1">
    <citation type="submission" date="2021-03" db="EMBL/GenBank/DDBJ databases">
        <title>novel species in genus Cellulomonas.</title>
        <authorList>
            <person name="Zhang G."/>
        </authorList>
    </citation>
    <scope>NUCLEOTIDE SEQUENCE [LARGE SCALE GENOMIC DNA]</scope>
    <source>
        <strain evidence="3">zg-ZUI188</strain>
    </source>
</reference>
<name>A0ABS3SIW3_9CELL</name>
<dbReference type="InterPro" id="IPR011990">
    <property type="entry name" value="TPR-like_helical_dom_sf"/>
</dbReference>
<evidence type="ECO:0000313" key="2">
    <source>
        <dbReference type="EMBL" id="MBO3085687.1"/>
    </source>
</evidence>
<dbReference type="EMBL" id="JAGFBM010000007">
    <property type="protein sequence ID" value="MBO3085687.1"/>
    <property type="molecule type" value="Genomic_DNA"/>
</dbReference>
<proteinExistence type="predicted"/>